<name>A0A0A7EHC3_9GAMM</name>
<evidence type="ECO:0000313" key="3">
    <source>
        <dbReference type="Proteomes" id="UP000030341"/>
    </source>
</evidence>
<dbReference type="Proteomes" id="UP000030341">
    <property type="component" value="Chromosome 1"/>
</dbReference>
<dbReference type="HOGENOM" id="CLU_2181691_0_0_6"/>
<sequence>MKQLCCSVVFSVLISLSYMAHANIDDVPLPNDFQVRMALEDDYPMIINGFVKQDLESVMQFYREQLGEPNTVTEDIGRYTYFYTVSGKRVKIGFYQQESWCELSIMMTE</sequence>
<feature type="signal peptide" evidence="1">
    <location>
        <begin position="1"/>
        <end position="22"/>
    </location>
</feature>
<dbReference type="OrthoDB" id="6293568at2"/>
<dbReference type="EMBL" id="CP009888">
    <property type="protein sequence ID" value="AIY65953.1"/>
    <property type="molecule type" value="Genomic_DNA"/>
</dbReference>
<dbReference type="eggNOG" id="ENOG50334WV">
    <property type="taxonomic scope" value="Bacteria"/>
</dbReference>
<dbReference type="RefSeq" id="WP_038642333.1">
    <property type="nucleotide sequence ID" value="NZ_CP009888.1"/>
</dbReference>
<dbReference type="KEGG" id="pseo:OM33_13070"/>
<evidence type="ECO:0000313" key="2">
    <source>
        <dbReference type="EMBL" id="AIY65953.1"/>
    </source>
</evidence>
<keyword evidence="1" id="KW-0732">Signal</keyword>
<organism evidence="2 3">
    <name type="scientific">Pseudoalteromonas piratica</name>
    <dbReference type="NCBI Taxonomy" id="1348114"/>
    <lineage>
        <taxon>Bacteria</taxon>
        <taxon>Pseudomonadati</taxon>
        <taxon>Pseudomonadota</taxon>
        <taxon>Gammaproteobacteria</taxon>
        <taxon>Alteromonadales</taxon>
        <taxon>Pseudoalteromonadaceae</taxon>
        <taxon>Pseudoalteromonas</taxon>
    </lineage>
</organism>
<keyword evidence="3" id="KW-1185">Reference proteome</keyword>
<protein>
    <submittedName>
        <fullName evidence="2">Uncharacterized protein</fullName>
    </submittedName>
</protein>
<proteinExistence type="predicted"/>
<evidence type="ECO:0000256" key="1">
    <source>
        <dbReference type="SAM" id="SignalP"/>
    </source>
</evidence>
<feature type="chain" id="PRO_5002039127" evidence="1">
    <location>
        <begin position="23"/>
        <end position="109"/>
    </location>
</feature>
<dbReference type="STRING" id="1348114.OM33_13070"/>
<reference evidence="2 3" key="1">
    <citation type="submission" date="2014-11" db="EMBL/GenBank/DDBJ databases">
        <title>Complete Genome Sequence of Pseudoalteromonas sp. Strain OCN003 Isolated from Kaneohe Bay, Oahu, Hawaii.</title>
        <authorList>
            <person name="Beurmann S."/>
            <person name="Videau P."/>
            <person name="Ushijima B."/>
            <person name="Smith A.M."/>
            <person name="Aeby G.S."/>
            <person name="Callahan S.M."/>
            <person name="Belcaid M."/>
        </authorList>
    </citation>
    <scope>NUCLEOTIDE SEQUENCE [LARGE SCALE GENOMIC DNA]</scope>
    <source>
        <strain evidence="2 3">OCN003</strain>
    </source>
</reference>
<dbReference type="AlphaFoldDB" id="A0A0A7EHC3"/>
<gene>
    <name evidence="2" type="ORF">OM33_13070</name>
</gene>
<accession>A0A0A7EHC3</accession>